<accession>A0AA36G9M3</accession>
<sequence>MVDGVDPDVFKMQALIIRERILTGAHQEVHYYLRYRGAVYCDSGLMSRCYDLWLHALNLQQKYLQPLNQQTMQTLLAFQETFTLVIDEHTNVQPVAKELGDQVAIIYEKAVDEIERLVAWGSKPLFEECSGEDHEHNIDEEKENLLFIILQLLFLVHRAALPPTYVTVERDEILAKEREAFVDVERLVNVCREIGLFPLHLACTSNESQERRGFNEFYSMFPQQYVVERLVEAGGRLDEVDGPTRETPLHRLITSDSYPDGHWQIARYLLQQGAPALARNADNKTCLELIQKHMTLLLENYNAGNLITLAGLAANAVRRAEIPYEELVPHELLAMMKLH</sequence>
<dbReference type="AlphaFoldDB" id="A0AA36G9M3"/>
<keyword evidence="2" id="KW-1185">Reference proteome</keyword>
<dbReference type="Proteomes" id="UP001177023">
    <property type="component" value="Unassembled WGS sequence"/>
</dbReference>
<proteinExistence type="predicted"/>
<evidence type="ECO:0000313" key="2">
    <source>
        <dbReference type="Proteomes" id="UP001177023"/>
    </source>
</evidence>
<feature type="non-terminal residue" evidence="1">
    <location>
        <position position="1"/>
    </location>
</feature>
<protein>
    <submittedName>
        <fullName evidence="1">Uncharacterized protein</fullName>
    </submittedName>
</protein>
<evidence type="ECO:0000313" key="1">
    <source>
        <dbReference type="EMBL" id="CAJ0584315.1"/>
    </source>
</evidence>
<dbReference type="SUPFAM" id="SSF48403">
    <property type="entry name" value="Ankyrin repeat"/>
    <property type="match status" value="1"/>
</dbReference>
<dbReference type="EMBL" id="CATQJA010002691">
    <property type="protein sequence ID" value="CAJ0584315.1"/>
    <property type="molecule type" value="Genomic_DNA"/>
</dbReference>
<reference evidence="1" key="1">
    <citation type="submission" date="2023-06" db="EMBL/GenBank/DDBJ databases">
        <authorList>
            <person name="Delattre M."/>
        </authorList>
    </citation>
    <scope>NUCLEOTIDE SEQUENCE</scope>
    <source>
        <strain evidence="1">AF72</strain>
    </source>
</reference>
<name>A0AA36G9M3_9BILA</name>
<dbReference type="InterPro" id="IPR036770">
    <property type="entry name" value="Ankyrin_rpt-contain_sf"/>
</dbReference>
<dbReference type="Gene3D" id="1.25.40.20">
    <property type="entry name" value="Ankyrin repeat-containing domain"/>
    <property type="match status" value="1"/>
</dbReference>
<comment type="caution">
    <text evidence="1">The sequence shown here is derived from an EMBL/GenBank/DDBJ whole genome shotgun (WGS) entry which is preliminary data.</text>
</comment>
<organism evidence="1 2">
    <name type="scientific">Mesorhabditis spiculigera</name>
    <dbReference type="NCBI Taxonomy" id="96644"/>
    <lineage>
        <taxon>Eukaryota</taxon>
        <taxon>Metazoa</taxon>
        <taxon>Ecdysozoa</taxon>
        <taxon>Nematoda</taxon>
        <taxon>Chromadorea</taxon>
        <taxon>Rhabditida</taxon>
        <taxon>Rhabditina</taxon>
        <taxon>Rhabditomorpha</taxon>
        <taxon>Rhabditoidea</taxon>
        <taxon>Rhabditidae</taxon>
        <taxon>Mesorhabditinae</taxon>
        <taxon>Mesorhabditis</taxon>
    </lineage>
</organism>
<gene>
    <name evidence="1" type="ORF">MSPICULIGERA_LOCUS22374</name>
</gene>